<evidence type="ECO:0000256" key="1">
    <source>
        <dbReference type="ARBA" id="ARBA00005194"/>
    </source>
</evidence>
<evidence type="ECO:0000256" key="7">
    <source>
        <dbReference type="ARBA" id="ARBA00023160"/>
    </source>
</evidence>
<proteinExistence type="inferred from homology"/>
<accession>A0A1H0KQ69</accession>
<protein>
    <recommendedName>
        <fullName evidence="8">Enoyl-[acyl-carrier-protein] reductase [NADH]</fullName>
        <ecNumber evidence="8">1.3.1.9</ecNumber>
    </recommendedName>
</protein>
<evidence type="ECO:0000256" key="9">
    <source>
        <dbReference type="PIRSR" id="PIRSR000094-2"/>
    </source>
</evidence>
<dbReference type="AlphaFoldDB" id="A0A1H0KQ69"/>
<feature type="binding site" evidence="9">
    <location>
        <position position="98"/>
    </location>
    <ligand>
        <name>substrate</name>
    </ligand>
</feature>
<dbReference type="Gene3D" id="3.40.50.720">
    <property type="entry name" value="NAD(P)-binding Rossmann-like Domain"/>
    <property type="match status" value="1"/>
</dbReference>
<gene>
    <name evidence="11" type="ORF">SAMN05660330_00582</name>
</gene>
<evidence type="ECO:0000256" key="10">
    <source>
        <dbReference type="PIRSR" id="PIRSR000094-3"/>
    </source>
</evidence>
<reference evidence="11 12" key="1">
    <citation type="submission" date="2016-10" db="EMBL/GenBank/DDBJ databases">
        <authorList>
            <person name="de Groot N.N."/>
        </authorList>
    </citation>
    <scope>NUCLEOTIDE SEQUENCE [LARGE SCALE GENOMIC DNA]</scope>
    <source>
        <strain evidence="11 12">DSM 12130</strain>
    </source>
</reference>
<evidence type="ECO:0000313" key="11">
    <source>
        <dbReference type="EMBL" id="SDO57921.1"/>
    </source>
</evidence>
<dbReference type="RefSeq" id="WP_092219595.1">
    <property type="nucleotide sequence ID" value="NZ_FNJI01000003.1"/>
</dbReference>
<dbReference type="EMBL" id="FNJI01000003">
    <property type="protein sequence ID" value="SDO57921.1"/>
    <property type="molecule type" value="Genomic_DNA"/>
</dbReference>
<dbReference type="PANTHER" id="PTHR43159">
    <property type="entry name" value="ENOYL-[ACYL-CARRIER-PROTEIN] REDUCTASE"/>
    <property type="match status" value="1"/>
</dbReference>
<keyword evidence="8 10" id="KW-0520">NAD</keyword>
<dbReference type="STRING" id="91360.SAMN05660330_00582"/>
<evidence type="ECO:0000256" key="4">
    <source>
        <dbReference type="ARBA" id="ARBA00022832"/>
    </source>
</evidence>
<keyword evidence="7 8" id="KW-0275">Fatty acid biosynthesis</keyword>
<organism evidence="11 12">
    <name type="scientific">Desulforhopalus singaporensis</name>
    <dbReference type="NCBI Taxonomy" id="91360"/>
    <lineage>
        <taxon>Bacteria</taxon>
        <taxon>Pseudomonadati</taxon>
        <taxon>Thermodesulfobacteriota</taxon>
        <taxon>Desulfobulbia</taxon>
        <taxon>Desulfobulbales</taxon>
        <taxon>Desulfocapsaceae</taxon>
        <taxon>Desulforhopalus</taxon>
    </lineage>
</organism>
<dbReference type="EC" id="1.3.1.9" evidence="8"/>
<sequence>MSFLRIEDKRFVIFGLANKKSVACAIGRTLVEAGAEVIHVVRTEERAKNARKLFPASKIFVCDVEEEENIVRVRQEIAEKLGDPAKKIHGIVHSIAFANYSEGAKPFHETVKTDFLQAVNISCFSFISIANHFKELLDPDASMVTISISTTRMAAENYGYMAPIKAALDSSVCFLAKSFSDFSRVRFNAVAPGLLKTSASAGIPGYVDSYLYAEQATLRKRALTTQEAADAAVFLLSERSSGINCQTLVVDAGMGVNYFDKTIVSKTVG</sequence>
<feature type="binding site" evidence="10">
    <location>
        <begin position="63"/>
        <end position="64"/>
    </location>
    <ligand>
        <name>NAD(+)</name>
        <dbReference type="ChEBI" id="CHEBI:57540"/>
    </ligand>
</feature>
<dbReference type="GO" id="GO:0004318">
    <property type="term" value="F:enoyl-[acyl-carrier-protein] reductase (NADH) activity"/>
    <property type="evidence" value="ECO:0007669"/>
    <property type="project" value="UniProtKB-EC"/>
</dbReference>
<evidence type="ECO:0000256" key="2">
    <source>
        <dbReference type="ARBA" id="ARBA00009233"/>
    </source>
</evidence>
<keyword evidence="3 8" id="KW-0444">Lipid biosynthesis</keyword>
<dbReference type="SUPFAM" id="SSF51735">
    <property type="entry name" value="NAD(P)-binding Rossmann-fold domains"/>
    <property type="match status" value="1"/>
</dbReference>
<dbReference type="InterPro" id="IPR002347">
    <property type="entry name" value="SDR_fam"/>
</dbReference>
<comment type="similarity">
    <text evidence="2 8">Belongs to the short-chain dehydrogenases/reductases (SDR) family. FabI subfamily.</text>
</comment>
<evidence type="ECO:0000256" key="3">
    <source>
        <dbReference type="ARBA" id="ARBA00022516"/>
    </source>
</evidence>
<dbReference type="InterPro" id="IPR014358">
    <property type="entry name" value="Enoyl-ACP_Rdtase_NADH"/>
</dbReference>
<dbReference type="Pfam" id="PF13561">
    <property type="entry name" value="adh_short_C2"/>
    <property type="match status" value="1"/>
</dbReference>
<comment type="catalytic activity">
    <reaction evidence="8">
        <text>a 2,3-saturated acyl-[ACP] + NAD(+) = a (2E)-enoyl-[ACP] + NADH + H(+)</text>
        <dbReference type="Rhea" id="RHEA:10240"/>
        <dbReference type="Rhea" id="RHEA-COMP:9925"/>
        <dbReference type="Rhea" id="RHEA-COMP:9926"/>
        <dbReference type="ChEBI" id="CHEBI:15378"/>
        <dbReference type="ChEBI" id="CHEBI:57540"/>
        <dbReference type="ChEBI" id="CHEBI:57945"/>
        <dbReference type="ChEBI" id="CHEBI:78784"/>
        <dbReference type="ChEBI" id="CHEBI:78785"/>
        <dbReference type="EC" id="1.3.1.9"/>
    </reaction>
</comment>
<comment type="pathway">
    <text evidence="1">Lipid metabolism; fatty acid biosynthesis.</text>
</comment>
<feature type="binding site" evidence="10">
    <location>
        <position position="95"/>
    </location>
    <ligand>
        <name>NAD(+)</name>
        <dbReference type="ChEBI" id="CHEBI:57540"/>
    </ligand>
</feature>
<dbReference type="GO" id="GO:0006633">
    <property type="term" value="P:fatty acid biosynthetic process"/>
    <property type="evidence" value="ECO:0007669"/>
    <property type="project" value="UniProtKB-UniPathway"/>
</dbReference>
<dbReference type="UniPathway" id="UPA00094"/>
<keyword evidence="12" id="KW-1185">Reference proteome</keyword>
<feature type="binding site" evidence="10">
    <location>
        <position position="15"/>
    </location>
    <ligand>
        <name>NAD(+)</name>
        <dbReference type="ChEBI" id="CHEBI:57540"/>
    </ligand>
</feature>
<keyword evidence="5 8" id="KW-0560">Oxidoreductase</keyword>
<dbReference type="InterPro" id="IPR036291">
    <property type="entry name" value="NAD(P)-bd_dom_sf"/>
</dbReference>
<evidence type="ECO:0000313" key="12">
    <source>
        <dbReference type="Proteomes" id="UP000199073"/>
    </source>
</evidence>
<feature type="binding site" evidence="10">
    <location>
        <position position="165"/>
    </location>
    <ligand>
        <name>NAD(+)</name>
        <dbReference type="ChEBI" id="CHEBI:57540"/>
    </ligand>
</feature>
<dbReference type="PIRSF" id="PIRSF000094">
    <property type="entry name" value="Enoyl-ACP_rdct"/>
    <property type="match status" value="1"/>
</dbReference>
<keyword evidence="4" id="KW-0276">Fatty acid metabolism</keyword>
<keyword evidence="6" id="KW-0443">Lipid metabolism</keyword>
<dbReference type="PANTHER" id="PTHR43159:SF2">
    <property type="entry name" value="ENOYL-[ACYL-CARRIER-PROTEIN] REDUCTASE [NADH], CHLOROPLASTIC"/>
    <property type="match status" value="1"/>
</dbReference>
<evidence type="ECO:0000256" key="6">
    <source>
        <dbReference type="ARBA" id="ARBA00023098"/>
    </source>
</evidence>
<dbReference type="Proteomes" id="UP000199073">
    <property type="component" value="Unassembled WGS sequence"/>
</dbReference>
<evidence type="ECO:0000256" key="5">
    <source>
        <dbReference type="ARBA" id="ARBA00023002"/>
    </source>
</evidence>
<dbReference type="OrthoDB" id="9803628at2"/>
<name>A0A1H0KQ69_9BACT</name>
<evidence type="ECO:0000256" key="8">
    <source>
        <dbReference type="PIRNR" id="PIRNR000094"/>
    </source>
</evidence>